<keyword evidence="5 7" id="KW-0408">Iron</keyword>
<dbReference type="STRING" id="930990.A0A067MRR5"/>
<dbReference type="GO" id="GO:0020037">
    <property type="term" value="F:heme binding"/>
    <property type="evidence" value="ECO:0007669"/>
    <property type="project" value="InterPro"/>
</dbReference>
<keyword evidence="3 7" id="KW-0479">Metal-binding</keyword>
<dbReference type="InterPro" id="IPR001128">
    <property type="entry name" value="Cyt_P450"/>
</dbReference>
<keyword evidence="10" id="KW-1185">Reference proteome</keyword>
<gene>
    <name evidence="9" type="ORF">BOTBODRAFT_110044</name>
</gene>
<dbReference type="InterPro" id="IPR002401">
    <property type="entry name" value="Cyt_P450_E_grp-I"/>
</dbReference>
<protein>
    <recommendedName>
        <fullName evidence="11">Cytochrome P450</fullName>
    </recommendedName>
</protein>
<dbReference type="PROSITE" id="PS00086">
    <property type="entry name" value="CYTOCHROME_P450"/>
    <property type="match status" value="1"/>
</dbReference>
<dbReference type="InParanoid" id="A0A067MRR5"/>
<dbReference type="InterPro" id="IPR017972">
    <property type="entry name" value="Cyt_P450_CS"/>
</dbReference>
<dbReference type="AlphaFoldDB" id="A0A067MRR5"/>
<dbReference type="Proteomes" id="UP000027195">
    <property type="component" value="Unassembled WGS sequence"/>
</dbReference>
<evidence type="ECO:0000256" key="7">
    <source>
        <dbReference type="PIRSR" id="PIRSR602401-1"/>
    </source>
</evidence>
<dbReference type="InterPro" id="IPR036396">
    <property type="entry name" value="Cyt_P450_sf"/>
</dbReference>
<evidence type="ECO:0000313" key="10">
    <source>
        <dbReference type="Proteomes" id="UP000027195"/>
    </source>
</evidence>
<evidence type="ECO:0000313" key="9">
    <source>
        <dbReference type="EMBL" id="KDQ14567.1"/>
    </source>
</evidence>
<evidence type="ECO:0000256" key="2">
    <source>
        <dbReference type="ARBA" id="ARBA00022617"/>
    </source>
</evidence>
<comment type="cofactor">
    <cofactor evidence="7">
        <name>heme</name>
        <dbReference type="ChEBI" id="CHEBI:30413"/>
    </cofactor>
</comment>
<dbReference type="GO" id="GO:0004497">
    <property type="term" value="F:monooxygenase activity"/>
    <property type="evidence" value="ECO:0007669"/>
    <property type="project" value="UniProtKB-KW"/>
</dbReference>
<evidence type="ECO:0000256" key="1">
    <source>
        <dbReference type="ARBA" id="ARBA00010617"/>
    </source>
</evidence>
<accession>A0A067MRR5</accession>
<dbReference type="EMBL" id="KL198037">
    <property type="protein sequence ID" value="KDQ14567.1"/>
    <property type="molecule type" value="Genomic_DNA"/>
</dbReference>
<dbReference type="Pfam" id="PF00067">
    <property type="entry name" value="p450"/>
    <property type="match status" value="1"/>
</dbReference>
<dbReference type="PANTHER" id="PTHR24291:SF50">
    <property type="entry name" value="BIFUNCTIONAL ALBAFLAVENONE MONOOXYGENASE_TERPENE SYNTHASE"/>
    <property type="match status" value="1"/>
</dbReference>
<dbReference type="InterPro" id="IPR050196">
    <property type="entry name" value="Cytochrome_P450_Monoox"/>
</dbReference>
<evidence type="ECO:0000256" key="4">
    <source>
        <dbReference type="ARBA" id="ARBA00023002"/>
    </source>
</evidence>
<evidence type="ECO:0000256" key="6">
    <source>
        <dbReference type="ARBA" id="ARBA00023033"/>
    </source>
</evidence>
<dbReference type="PRINTS" id="PR00463">
    <property type="entry name" value="EP450I"/>
</dbReference>
<reference evidence="10" key="1">
    <citation type="journal article" date="2014" name="Proc. Natl. Acad. Sci. U.S.A.">
        <title>Extensive sampling of basidiomycete genomes demonstrates inadequacy of the white-rot/brown-rot paradigm for wood decay fungi.</title>
        <authorList>
            <person name="Riley R."/>
            <person name="Salamov A.A."/>
            <person name="Brown D.W."/>
            <person name="Nagy L.G."/>
            <person name="Floudas D."/>
            <person name="Held B.W."/>
            <person name="Levasseur A."/>
            <person name="Lombard V."/>
            <person name="Morin E."/>
            <person name="Otillar R."/>
            <person name="Lindquist E.A."/>
            <person name="Sun H."/>
            <person name="LaButti K.M."/>
            <person name="Schmutz J."/>
            <person name="Jabbour D."/>
            <person name="Luo H."/>
            <person name="Baker S.E."/>
            <person name="Pisabarro A.G."/>
            <person name="Walton J.D."/>
            <person name="Blanchette R.A."/>
            <person name="Henrissat B."/>
            <person name="Martin F."/>
            <person name="Cullen D."/>
            <person name="Hibbett D.S."/>
            <person name="Grigoriev I.V."/>
        </authorList>
    </citation>
    <scope>NUCLEOTIDE SEQUENCE [LARGE SCALE GENOMIC DNA]</scope>
    <source>
        <strain evidence="10">FD-172 SS1</strain>
    </source>
</reference>
<proteinExistence type="inferred from homology"/>
<dbReference type="HOGENOM" id="CLU_001570_25_0_1"/>
<feature type="binding site" description="axial binding residue" evidence="7">
    <location>
        <position position="465"/>
    </location>
    <ligand>
        <name>heme</name>
        <dbReference type="ChEBI" id="CHEBI:30413"/>
    </ligand>
    <ligandPart>
        <name>Fe</name>
        <dbReference type="ChEBI" id="CHEBI:18248"/>
    </ligandPart>
</feature>
<sequence>MPSVNADAVAFLLLAFVVSRVVKILRGLKAVDGIPGFRCALSARSPFGALFNRSMHPIFFNPGTDFLWQLKDSLYDTYDVISLVPFVHGPPAIFISSWDTARQITGHTAPIDKPFNVVNSWVIFGENVVTSQTDIWKRHRRIVAPAFSQKTHELVWVESIRTYNDMSKTEGWETQDFVGVPVINHITHKFAYSIISTCAFGLPFSWDESATDTGATMSTHEAIGVAALTFPLRALYPQWVYYLPFKSISRIEQAYSTLDSFMRTQVTLRNTETNHQTWVEAGRNGSQNDVFSRIVQASQQGGKLALDEREVIGNTFLMLFAGHETTAHSLAATVGLLGVYQEEQEIAYQQIQAVLADGREPTLEDFGSLDKVLNCFLEGLRLFPAAAQLAREATEDIVLKVRSNKPGIEDREMVLKKGAHVHVDVIGINYNPRNFPDPKAFKPSRWANKNLENDHFGFGHGPRSCLGRKFALYEAICFLSLLLRDWKVEVALRPGETREEWRQRVMTGKVETAFAPSPIPVNLRRRV</sequence>
<dbReference type="Gene3D" id="1.10.630.10">
    <property type="entry name" value="Cytochrome P450"/>
    <property type="match status" value="1"/>
</dbReference>
<evidence type="ECO:0000256" key="8">
    <source>
        <dbReference type="RuleBase" id="RU000461"/>
    </source>
</evidence>
<evidence type="ECO:0000256" key="3">
    <source>
        <dbReference type="ARBA" id="ARBA00022723"/>
    </source>
</evidence>
<dbReference type="GO" id="GO:0005506">
    <property type="term" value="F:iron ion binding"/>
    <property type="evidence" value="ECO:0007669"/>
    <property type="project" value="InterPro"/>
</dbReference>
<keyword evidence="2 7" id="KW-0349">Heme</keyword>
<dbReference type="SUPFAM" id="SSF48264">
    <property type="entry name" value="Cytochrome P450"/>
    <property type="match status" value="1"/>
</dbReference>
<name>A0A067MRR5_BOTB1</name>
<comment type="similarity">
    <text evidence="1 8">Belongs to the cytochrome P450 family.</text>
</comment>
<evidence type="ECO:0000256" key="5">
    <source>
        <dbReference type="ARBA" id="ARBA00023004"/>
    </source>
</evidence>
<keyword evidence="6 8" id="KW-0503">Monooxygenase</keyword>
<keyword evidence="4 8" id="KW-0560">Oxidoreductase</keyword>
<dbReference type="OrthoDB" id="1470350at2759"/>
<organism evidence="9 10">
    <name type="scientific">Botryobasidium botryosum (strain FD-172 SS1)</name>
    <dbReference type="NCBI Taxonomy" id="930990"/>
    <lineage>
        <taxon>Eukaryota</taxon>
        <taxon>Fungi</taxon>
        <taxon>Dikarya</taxon>
        <taxon>Basidiomycota</taxon>
        <taxon>Agaricomycotina</taxon>
        <taxon>Agaricomycetes</taxon>
        <taxon>Cantharellales</taxon>
        <taxon>Botryobasidiaceae</taxon>
        <taxon>Botryobasidium</taxon>
    </lineage>
</organism>
<dbReference type="PANTHER" id="PTHR24291">
    <property type="entry name" value="CYTOCHROME P450 FAMILY 4"/>
    <property type="match status" value="1"/>
</dbReference>
<dbReference type="GO" id="GO:0016705">
    <property type="term" value="F:oxidoreductase activity, acting on paired donors, with incorporation or reduction of molecular oxygen"/>
    <property type="evidence" value="ECO:0007669"/>
    <property type="project" value="InterPro"/>
</dbReference>
<evidence type="ECO:0008006" key="11">
    <source>
        <dbReference type="Google" id="ProtNLM"/>
    </source>
</evidence>